<proteinExistence type="predicted"/>
<organism evidence="1 2">
    <name type="scientific">Lentzea tibetensis</name>
    <dbReference type="NCBI Taxonomy" id="2591470"/>
    <lineage>
        <taxon>Bacteria</taxon>
        <taxon>Bacillati</taxon>
        <taxon>Actinomycetota</taxon>
        <taxon>Actinomycetes</taxon>
        <taxon>Pseudonocardiales</taxon>
        <taxon>Pseudonocardiaceae</taxon>
        <taxon>Lentzea</taxon>
    </lineage>
</organism>
<dbReference type="RefSeq" id="WP_146353694.1">
    <property type="nucleotide sequence ID" value="NZ_VOBR01000012.1"/>
</dbReference>
<dbReference type="EMBL" id="VOBR01000012">
    <property type="protein sequence ID" value="TWP50532.1"/>
    <property type="molecule type" value="Genomic_DNA"/>
</dbReference>
<protein>
    <submittedName>
        <fullName evidence="1">Uncharacterized protein</fullName>
    </submittedName>
</protein>
<reference evidence="1 2" key="1">
    <citation type="submission" date="2019-07" db="EMBL/GenBank/DDBJ databases">
        <title>Lentzea xizangensis sp. nov., isolated from Qinghai-Tibetan Plateau Soils.</title>
        <authorList>
            <person name="Huang J."/>
        </authorList>
    </citation>
    <scope>NUCLEOTIDE SEQUENCE [LARGE SCALE GENOMIC DNA]</scope>
    <source>
        <strain evidence="1 2">FXJ1.1311</strain>
    </source>
</reference>
<keyword evidence="2" id="KW-1185">Reference proteome</keyword>
<dbReference type="AlphaFoldDB" id="A0A563ESF2"/>
<accession>A0A563ESF2</accession>
<evidence type="ECO:0000313" key="1">
    <source>
        <dbReference type="EMBL" id="TWP50532.1"/>
    </source>
</evidence>
<gene>
    <name evidence="1" type="ORF">FKR81_20400</name>
</gene>
<dbReference type="OrthoDB" id="4261376at2"/>
<sequence>MSTKDDLAALPGLYDACEVVLGGGGGRRLLDERVRGGQSRGLNLHEGALRVRSRMLAVLASWSGMVTSERGVSAPRRREVPVLVAFLSAHADWLAGHPAAADFAEEIGGIAADARRVSSADSGVRQDLGKCSRPACGRPVWATLRGGGPVSARCEAGHDWPTHQWLLLVGAA</sequence>
<name>A0A563ESF2_9PSEU</name>
<dbReference type="Proteomes" id="UP000316639">
    <property type="component" value="Unassembled WGS sequence"/>
</dbReference>
<evidence type="ECO:0000313" key="2">
    <source>
        <dbReference type="Proteomes" id="UP000316639"/>
    </source>
</evidence>
<comment type="caution">
    <text evidence="1">The sequence shown here is derived from an EMBL/GenBank/DDBJ whole genome shotgun (WGS) entry which is preliminary data.</text>
</comment>